<dbReference type="Proteomes" id="UP000245609">
    <property type="component" value="Unassembled WGS sequence"/>
</dbReference>
<feature type="region of interest" description="Disordered" evidence="1">
    <location>
        <begin position="497"/>
        <end position="516"/>
    </location>
</feature>
<evidence type="ECO:0000313" key="2">
    <source>
        <dbReference type="EMBL" id="PVV04589.1"/>
    </source>
</evidence>
<evidence type="ECO:0000313" key="3">
    <source>
        <dbReference type="Proteomes" id="UP000245609"/>
    </source>
</evidence>
<feature type="compositionally biased region" description="Polar residues" evidence="1">
    <location>
        <begin position="447"/>
        <end position="467"/>
    </location>
</feature>
<dbReference type="AlphaFoldDB" id="A0A2T9ZJ25"/>
<feature type="compositionally biased region" description="Low complexity" evidence="1">
    <location>
        <begin position="182"/>
        <end position="205"/>
    </location>
</feature>
<name>A0A2T9ZJ25_9FUNG</name>
<feature type="compositionally biased region" description="Polar residues" evidence="1">
    <location>
        <begin position="116"/>
        <end position="133"/>
    </location>
</feature>
<feature type="compositionally biased region" description="Low complexity" evidence="1">
    <location>
        <begin position="500"/>
        <end position="516"/>
    </location>
</feature>
<accession>A0A2T9ZJ25</accession>
<feature type="region of interest" description="Disordered" evidence="1">
    <location>
        <begin position="38"/>
        <end position="70"/>
    </location>
</feature>
<feature type="region of interest" description="Disordered" evidence="1">
    <location>
        <begin position="178"/>
        <end position="208"/>
    </location>
</feature>
<comment type="caution">
    <text evidence="2">The sequence shown here is derived from an EMBL/GenBank/DDBJ whole genome shotgun (WGS) entry which is preliminary data.</text>
</comment>
<reference evidence="2 3" key="1">
    <citation type="journal article" date="2018" name="MBio">
        <title>Comparative Genomics Reveals the Core Gene Toolbox for the Fungus-Insect Symbiosis.</title>
        <authorList>
            <person name="Wang Y."/>
            <person name="Stata M."/>
            <person name="Wang W."/>
            <person name="Stajich J.E."/>
            <person name="White M.M."/>
            <person name="Moncalvo J.M."/>
        </authorList>
    </citation>
    <scope>NUCLEOTIDE SEQUENCE [LARGE SCALE GENOMIC DNA]</scope>
    <source>
        <strain evidence="2 3">SC-DP-2</strain>
    </source>
</reference>
<protein>
    <submittedName>
        <fullName evidence="2">Uncharacterized protein</fullName>
    </submittedName>
</protein>
<keyword evidence="3" id="KW-1185">Reference proteome</keyword>
<dbReference type="EMBL" id="MBFS01000104">
    <property type="protein sequence ID" value="PVV04589.1"/>
    <property type="molecule type" value="Genomic_DNA"/>
</dbReference>
<dbReference type="OrthoDB" id="5678242at2759"/>
<proteinExistence type="predicted"/>
<evidence type="ECO:0000256" key="1">
    <source>
        <dbReference type="SAM" id="MobiDB-lite"/>
    </source>
</evidence>
<feature type="region of interest" description="Disordered" evidence="1">
    <location>
        <begin position="100"/>
        <end position="143"/>
    </location>
</feature>
<sequence>MSQTVFPLGSSKKPAFVYGKKLKFSRFSISRIDLDTSLQLQSNSKDPYPQEEPVSPNPYNDFTRVNERSKDSYPLVGKNKDYLSSKTKYVDRIRFSKPKALNPRHLKTSKEEENSKTNYSAFVNPSVDSNASLNKKEKRKSFDVKNQDLHIQRLQRFYSRKKPEIILLKKSVKTSPTHFQASNESLSLSSNSASSFPSPTSKPSPINSDEVLVRQDSAHISLNSSFSNKDYDPVHISPGLGPEKTSQLANINQIILTPNSKSKLSRVTHISIRKPKKSINAKNEPQMSLKNDFLYSDIDLNPSINHSIDSEKWDLVDSPTVLEKTYELPTLSSNFAKQKENLEHKKYQNISSYSKRTRTTLLLNKKANEYDSFPKNKRKDFKQFIRHDEDLELSLHNEKVQIQNGYDLNQDLKNYPTINSSKHISLDKREFEWDLDQSEGSGAEDTIANSKENPRTQSAKGSSSGEISNPRRISGPLIRARALKNISYKYGNYTQLKNKSASSTSTSNSRSIETSSGLKTKYRDELDLLGSDSEDFSDTEQVLWKNPEILNTQSRNLLFISDKTNNNTVLSLNNTNFDLDLEHKGIIQDQIDEITDELSLNANTKSYPKYCLKLATAFLNVFFCKLVTQKQNCLKLFNVLNLNLQKSQISSFHNRNLESGYMAFILLVMVTMHFNPKLGYDLILKHRCLEKVGETILYFETSKNEEPPHNNDPLVYSEKSNSEKTTNQLYYIAKEILLLVDGVESKQHLGLDYLALSLLYNLAQRNSPAALVMNELVRLEFCASGCINQINDFVLNQVLPCISSYFMGSRDSTEFVSIYYHKIEKEIHILKMYLETVEFVSLSLISDPDSETLSTIKSAFQLEEIVPSILYLIFLLYGISSSHYSISSSRAKKEFNLSEGLGPESARPALSQVELEDSILLANDLILCSFRVLLNFAIGCNQTSEILQKSQAISIICKVGSLPNFFSTVFPKPHPSDRLDNVGSGQVNETSECENPDFRRSIFQQYNDILVISLSLIIAIAETDLSVLNDFEKVLISEKCSFHSHCLEFCSCDLKENFLISLCNGFYLLDNNSSVNLANTVNKPKNKISDFEIEKSSSNLGRKDQLNTLEPENSDFNTFFDSHHEKNHSSSLYPNAKSNSILYSPENKIKNPKNGFQNVSFLRQVLIKQFTPQKQRKSFSGENGSEPRLKYSSVQILKEHMRYLLFLVFSGSNSSRLFAKKSLDNSVYLYLLQLLSKQMGNPK</sequence>
<organism evidence="2 3">
    <name type="scientific">Smittium megazygosporum</name>
    <dbReference type="NCBI Taxonomy" id="133381"/>
    <lineage>
        <taxon>Eukaryota</taxon>
        <taxon>Fungi</taxon>
        <taxon>Fungi incertae sedis</taxon>
        <taxon>Zoopagomycota</taxon>
        <taxon>Kickxellomycotina</taxon>
        <taxon>Harpellomycetes</taxon>
        <taxon>Harpellales</taxon>
        <taxon>Legeriomycetaceae</taxon>
        <taxon>Smittium</taxon>
    </lineage>
</organism>
<feature type="region of interest" description="Disordered" evidence="1">
    <location>
        <begin position="437"/>
        <end position="473"/>
    </location>
</feature>
<gene>
    <name evidence="2" type="ORF">BB560_000911</name>
</gene>